<dbReference type="Pfam" id="PF00984">
    <property type="entry name" value="UDPG_MGDP_dh"/>
    <property type="match status" value="1"/>
</dbReference>
<feature type="binding site" evidence="8">
    <location>
        <position position="359"/>
    </location>
    <ligand>
        <name>substrate</name>
    </ligand>
</feature>
<evidence type="ECO:0000256" key="6">
    <source>
        <dbReference type="ARBA" id="ARBA00047473"/>
    </source>
</evidence>
<dbReference type="Pfam" id="PF03721">
    <property type="entry name" value="UDPG_MGDP_dh_N"/>
    <property type="match status" value="2"/>
</dbReference>
<dbReference type="PANTHER" id="PTHR11374">
    <property type="entry name" value="UDP-GLUCOSE DEHYDROGENASE/UDP-MANNAC DEHYDROGENASE"/>
    <property type="match status" value="1"/>
</dbReference>
<dbReference type="InterPro" id="IPR001732">
    <property type="entry name" value="UDP-Glc/GDP-Man_DH_N"/>
</dbReference>
<dbReference type="Gene3D" id="1.20.5.100">
    <property type="entry name" value="Cytochrome c1, transmembrane anchor, C-terminal"/>
    <property type="match status" value="1"/>
</dbReference>
<dbReference type="PIRSF" id="PIRSF500134">
    <property type="entry name" value="UDPglc_DH_bac"/>
    <property type="match status" value="1"/>
</dbReference>
<dbReference type="SMART" id="SM00984">
    <property type="entry name" value="UDPG_MGDP_dh_C"/>
    <property type="match status" value="1"/>
</dbReference>
<evidence type="ECO:0000259" key="11">
    <source>
        <dbReference type="SMART" id="SM00984"/>
    </source>
</evidence>
<dbReference type="Pfam" id="PF03720">
    <property type="entry name" value="UDPG_MGDP_dh_C"/>
    <property type="match status" value="1"/>
</dbReference>
<reference evidence="12" key="1">
    <citation type="submission" date="2021-02" db="EMBL/GenBank/DDBJ databases">
        <title>Genome sequence Cadophora malorum strain M34.</title>
        <authorList>
            <person name="Stefanovic E."/>
            <person name="Vu D."/>
            <person name="Scully C."/>
            <person name="Dijksterhuis J."/>
            <person name="Roader J."/>
            <person name="Houbraken J."/>
        </authorList>
    </citation>
    <scope>NUCLEOTIDE SEQUENCE</scope>
    <source>
        <strain evidence="12">M34</strain>
    </source>
</reference>
<evidence type="ECO:0000256" key="1">
    <source>
        <dbReference type="ARBA" id="ARBA00004701"/>
    </source>
</evidence>
<dbReference type="AlphaFoldDB" id="A0A8H7W589"/>
<evidence type="ECO:0000256" key="3">
    <source>
        <dbReference type="ARBA" id="ARBA00012954"/>
    </source>
</evidence>
<dbReference type="GO" id="GO:0003979">
    <property type="term" value="F:UDP-glucose 6-dehydrogenase activity"/>
    <property type="evidence" value="ECO:0007669"/>
    <property type="project" value="UniProtKB-EC"/>
</dbReference>
<gene>
    <name evidence="12" type="ORF">IFR04_008752</name>
</gene>
<organism evidence="12 13">
    <name type="scientific">Cadophora malorum</name>
    <dbReference type="NCBI Taxonomy" id="108018"/>
    <lineage>
        <taxon>Eukaryota</taxon>
        <taxon>Fungi</taxon>
        <taxon>Dikarya</taxon>
        <taxon>Ascomycota</taxon>
        <taxon>Pezizomycotina</taxon>
        <taxon>Leotiomycetes</taxon>
        <taxon>Helotiales</taxon>
        <taxon>Ploettnerulaceae</taxon>
        <taxon>Cadophora</taxon>
    </lineage>
</organism>
<evidence type="ECO:0000256" key="2">
    <source>
        <dbReference type="ARBA" id="ARBA00006601"/>
    </source>
</evidence>
<dbReference type="InterPro" id="IPR036291">
    <property type="entry name" value="NAD(P)-bd_dom_sf"/>
</dbReference>
<feature type="binding site" evidence="9">
    <location>
        <position position="102"/>
    </location>
    <ligand>
        <name>NAD(+)</name>
        <dbReference type="ChEBI" id="CHEBI:57540"/>
    </ligand>
</feature>
<feature type="binding site" evidence="9">
    <location>
        <position position="107"/>
    </location>
    <ligand>
        <name>NAD(+)</name>
        <dbReference type="ChEBI" id="CHEBI:57540"/>
    </ligand>
</feature>
<dbReference type="InterPro" id="IPR014026">
    <property type="entry name" value="UDP-Glc/GDP-Man_DH_dimer"/>
</dbReference>
<evidence type="ECO:0000256" key="7">
    <source>
        <dbReference type="PIRSR" id="PIRSR500134-1"/>
    </source>
</evidence>
<dbReference type="PIRSF" id="PIRSF000124">
    <property type="entry name" value="UDPglc_GDPman_dh"/>
    <property type="match status" value="1"/>
</dbReference>
<name>A0A8H7W589_9HELO</name>
<dbReference type="Proteomes" id="UP000664132">
    <property type="component" value="Unassembled WGS sequence"/>
</dbReference>
<dbReference type="SUPFAM" id="SSF52413">
    <property type="entry name" value="UDP-glucose/GDP-mannose dehydrogenase C-terminal domain"/>
    <property type="match status" value="1"/>
</dbReference>
<protein>
    <recommendedName>
        <fullName evidence="3">UDP-glucose 6-dehydrogenase</fullName>
        <ecNumber evidence="3">1.1.1.22</ecNumber>
    </recommendedName>
</protein>
<dbReference type="FunFam" id="1.20.5.100:FF:000001">
    <property type="entry name" value="UDP-glucose 6-dehydrogenase"/>
    <property type="match status" value="1"/>
</dbReference>
<dbReference type="InterPro" id="IPR028356">
    <property type="entry name" value="UDPglc_DH_euk"/>
</dbReference>
<dbReference type="InterPro" id="IPR036220">
    <property type="entry name" value="UDP-Glc/GDP-Man_DH_C_sf"/>
</dbReference>
<feature type="compositionally biased region" description="Polar residues" evidence="10">
    <location>
        <begin position="31"/>
        <end position="45"/>
    </location>
</feature>
<feature type="binding site" evidence="9">
    <location>
        <position position="432"/>
    </location>
    <ligand>
        <name>NAD(+)</name>
        <dbReference type="ChEBI" id="CHEBI:57540"/>
    </ligand>
</feature>
<dbReference type="InterPro" id="IPR014027">
    <property type="entry name" value="UDP-Glc/GDP-Man_DH_C"/>
</dbReference>
<evidence type="ECO:0000256" key="4">
    <source>
        <dbReference type="ARBA" id="ARBA00023002"/>
    </source>
</evidence>
<feature type="binding site" evidence="8">
    <location>
        <begin position="248"/>
        <end position="251"/>
    </location>
    <ligand>
        <name>substrate</name>
    </ligand>
</feature>
<dbReference type="OrthoDB" id="5059218at2759"/>
<comment type="caution">
    <text evidence="12">The sequence shown here is derived from an EMBL/GenBank/DDBJ whole genome shotgun (WGS) entry which is preliminary data.</text>
</comment>
<feature type="region of interest" description="Disordered" evidence="10">
    <location>
        <begin position="28"/>
        <end position="53"/>
    </location>
</feature>
<evidence type="ECO:0000256" key="9">
    <source>
        <dbReference type="PIRSR" id="PIRSR500134-3"/>
    </source>
</evidence>
<feature type="binding site" evidence="9">
    <location>
        <position position="365"/>
    </location>
    <ligand>
        <name>NAD(+)</name>
        <dbReference type="ChEBI" id="CHEBI:57540"/>
    </ligand>
</feature>
<dbReference type="Gene3D" id="3.40.50.720">
    <property type="entry name" value="NAD(P)-binding Rossmann-like Domain"/>
    <property type="match status" value="2"/>
</dbReference>
<feature type="binding site" evidence="8">
    <location>
        <position position="425"/>
    </location>
    <ligand>
        <name>substrate</name>
    </ligand>
</feature>
<dbReference type="SUPFAM" id="SSF51735">
    <property type="entry name" value="NAD(P)-binding Rossmann-fold domains"/>
    <property type="match status" value="1"/>
</dbReference>
<comment type="similarity">
    <text evidence="2">Belongs to the UDP-glucose/GDP-mannose dehydrogenase family.</text>
</comment>
<comment type="catalytic activity">
    <reaction evidence="6">
        <text>UDP-alpha-D-glucose + 2 NAD(+) + H2O = UDP-alpha-D-glucuronate + 2 NADH + 3 H(+)</text>
        <dbReference type="Rhea" id="RHEA:23596"/>
        <dbReference type="ChEBI" id="CHEBI:15377"/>
        <dbReference type="ChEBI" id="CHEBI:15378"/>
        <dbReference type="ChEBI" id="CHEBI:57540"/>
        <dbReference type="ChEBI" id="CHEBI:57945"/>
        <dbReference type="ChEBI" id="CHEBI:58052"/>
        <dbReference type="ChEBI" id="CHEBI:58885"/>
        <dbReference type="EC" id="1.1.1.22"/>
    </reaction>
</comment>
<dbReference type="FunFam" id="3.40.50.720:FF:000032">
    <property type="entry name" value="UDP-glucose 6-dehydrogenase"/>
    <property type="match status" value="1"/>
</dbReference>
<dbReference type="PANTHER" id="PTHR11374:SF3">
    <property type="entry name" value="UDP-GLUCOSE 6-DEHYDROGENASE"/>
    <property type="match status" value="1"/>
</dbReference>
<sequence>MPTSRATSSISSDDELTFDLGLSGWVRESTDSSPLTSYPQSSTSNTDDDFLARPNIPSSVANVEPNYPIVNNVCFLGAGFVGGPTAALVAYHNPQIMVNVVDLNQDRIATWNSAHLPIHETGLPKIVRIARDGTNYSIVDLPGLGTVKILSRTPNLTFSTRVTESIAEADVVFICVNTPTKLYGVGAGATADLSILESAASTVAKNAKDGAIIVEKSTVPCGTAHMIRDILEFHRPNARFEILNNPEFLAEGCAVYNLMHPDRILIGSATTPEGAKAAETLKGIYAAWVPPSRILTINTWSSELTKLVANAMLAQRISSINAVSALCEELGADVKELSLGLGADSRLGPRFLQAGVGFGGSCFEKDILNLSYMAQSLHLSQVADYWMGVLDINKYQRQRFGKKIVRALNGSLRGKKIAVLGFTFKENTNDTRNSVAVHFIAELAAEMPAEISIFDPGCSVADIEDEVRQIGLSDFQMQRIKVREHWKETVDSANVVCILTQWNHFRYPPVPTPKSKAKGQTQSAEGLRVSDDVDWFFKNKLSEMDILHLEKLVTRDRDEANEDPLNRFVAETKCPSDCAHCQAKQSGMKEGETVDWREVSTLMREPKWVFDGRNIVDGPQLEKLGFRVRAIGKGPDLRERRLSGR</sequence>
<keyword evidence="4" id="KW-0560">Oxidoreductase</keyword>
<comment type="pathway">
    <text evidence="1">Nucleotide-sugar biosynthesis; UDP-alpha-D-glucuronate biosynthesis; UDP-alpha-D-glucuronate from UDP-alpha-D-glucose: step 1/1.</text>
</comment>
<dbReference type="InterPro" id="IPR008927">
    <property type="entry name" value="6-PGluconate_DH-like_C_sf"/>
</dbReference>
<keyword evidence="5 9" id="KW-0520">NAD</keyword>
<evidence type="ECO:0000256" key="10">
    <source>
        <dbReference type="SAM" id="MobiDB-lite"/>
    </source>
</evidence>
<dbReference type="EMBL" id="JAFJYH010000137">
    <property type="protein sequence ID" value="KAG4418091.1"/>
    <property type="molecule type" value="Genomic_DNA"/>
</dbReference>
<dbReference type="SUPFAM" id="SSF48179">
    <property type="entry name" value="6-phosphogluconate dehydrogenase C-terminal domain-like"/>
    <property type="match status" value="1"/>
</dbReference>
<evidence type="ECO:0000313" key="12">
    <source>
        <dbReference type="EMBL" id="KAG4418091.1"/>
    </source>
</evidence>
<evidence type="ECO:0000313" key="13">
    <source>
        <dbReference type="Proteomes" id="UP000664132"/>
    </source>
</evidence>
<evidence type="ECO:0000256" key="5">
    <source>
        <dbReference type="ARBA" id="ARBA00023027"/>
    </source>
</evidence>
<dbReference type="GO" id="GO:0000271">
    <property type="term" value="P:polysaccharide biosynthetic process"/>
    <property type="evidence" value="ECO:0007669"/>
    <property type="project" value="InterPro"/>
</dbReference>
<dbReference type="GO" id="GO:0006024">
    <property type="term" value="P:glycosaminoglycan biosynthetic process"/>
    <property type="evidence" value="ECO:0007669"/>
    <property type="project" value="TreeGrafter"/>
</dbReference>
<dbReference type="UniPathway" id="UPA00038">
    <property type="reaction ID" value="UER00491"/>
</dbReference>
<dbReference type="NCBIfam" id="TIGR03026">
    <property type="entry name" value="NDP-sugDHase"/>
    <property type="match status" value="1"/>
</dbReference>
<feature type="binding site" evidence="9">
    <location>
        <position position="218"/>
    </location>
    <ligand>
        <name>NAD(+)</name>
        <dbReference type="ChEBI" id="CHEBI:57540"/>
    </ligand>
</feature>
<keyword evidence="13" id="KW-1185">Reference proteome</keyword>
<dbReference type="InterPro" id="IPR017476">
    <property type="entry name" value="UDP-Glc/GDP-Man"/>
</dbReference>
<feature type="binding site" evidence="9">
    <location>
        <position position="178"/>
    </location>
    <ligand>
        <name>NAD(+)</name>
        <dbReference type="ChEBI" id="CHEBI:57540"/>
    </ligand>
</feature>
<feature type="active site" description="Nucleophile" evidence="7">
    <location>
        <position position="362"/>
    </location>
</feature>
<dbReference type="GO" id="GO:0005634">
    <property type="term" value="C:nucleus"/>
    <property type="evidence" value="ECO:0007669"/>
    <property type="project" value="TreeGrafter"/>
</dbReference>
<feature type="binding site" evidence="8">
    <location>
        <begin position="351"/>
        <end position="355"/>
    </location>
    <ligand>
        <name>substrate</name>
    </ligand>
</feature>
<feature type="binding site" evidence="8">
    <location>
        <position position="306"/>
    </location>
    <ligand>
        <name>substrate</name>
    </ligand>
</feature>
<evidence type="ECO:0000256" key="8">
    <source>
        <dbReference type="PIRSR" id="PIRSR500134-2"/>
    </source>
</evidence>
<accession>A0A8H7W589</accession>
<proteinExistence type="inferred from homology"/>
<dbReference type="EC" id="1.1.1.22" evidence="3"/>
<feature type="domain" description="UDP-glucose/GDP-mannose dehydrogenase C-terminal" evidence="11">
    <location>
        <begin position="418"/>
        <end position="523"/>
    </location>
</feature>
<dbReference type="GO" id="GO:0051287">
    <property type="term" value="F:NAD binding"/>
    <property type="evidence" value="ECO:0007669"/>
    <property type="project" value="InterPro"/>
</dbReference>
<feature type="binding site" evidence="9">
    <location>
        <position position="251"/>
    </location>
    <ligand>
        <name>NAD(+)</name>
        <dbReference type="ChEBI" id="CHEBI:57540"/>
    </ligand>
</feature>
<dbReference type="InterPro" id="IPR028357">
    <property type="entry name" value="UDPglc_DH_bac"/>
</dbReference>
<dbReference type="GO" id="GO:0006065">
    <property type="term" value="P:UDP-glucuronate biosynthetic process"/>
    <property type="evidence" value="ECO:0007669"/>
    <property type="project" value="UniProtKB-UniPathway"/>
</dbReference>